<dbReference type="GO" id="GO:0003676">
    <property type="term" value="F:nucleic acid binding"/>
    <property type="evidence" value="ECO:0007669"/>
    <property type="project" value="InterPro"/>
</dbReference>
<dbReference type="PANTHER" id="PTHR48475">
    <property type="entry name" value="RIBONUCLEASE H"/>
    <property type="match status" value="1"/>
</dbReference>
<comment type="caution">
    <text evidence="2">The sequence shown here is derived from an EMBL/GenBank/DDBJ whole genome shotgun (WGS) entry which is preliminary data.</text>
</comment>
<dbReference type="InterPro" id="IPR041577">
    <property type="entry name" value="RT_RNaseH_2"/>
</dbReference>
<feature type="domain" description="Integrase catalytic" evidence="1">
    <location>
        <begin position="224"/>
        <end position="383"/>
    </location>
</feature>
<dbReference type="Pfam" id="PF17919">
    <property type="entry name" value="RT_RNaseH_2"/>
    <property type="match status" value="1"/>
</dbReference>
<dbReference type="InterPro" id="IPR043502">
    <property type="entry name" value="DNA/RNA_pol_sf"/>
</dbReference>
<proteinExistence type="predicted"/>
<dbReference type="SUPFAM" id="SSF53098">
    <property type="entry name" value="Ribonuclease H-like"/>
    <property type="match status" value="1"/>
</dbReference>
<dbReference type="Gene3D" id="3.30.70.270">
    <property type="match status" value="1"/>
</dbReference>
<dbReference type="PROSITE" id="PS50994">
    <property type="entry name" value="INTEGRASE"/>
    <property type="match status" value="1"/>
</dbReference>
<protein>
    <recommendedName>
        <fullName evidence="1">Integrase catalytic domain-containing protein</fullName>
    </recommendedName>
</protein>
<dbReference type="AlphaFoldDB" id="A0AA89B4S0"/>
<evidence type="ECO:0000313" key="2">
    <source>
        <dbReference type="EMBL" id="KAK3021856.1"/>
    </source>
</evidence>
<dbReference type="Gene3D" id="3.10.20.370">
    <property type="match status" value="1"/>
</dbReference>
<dbReference type="InterPro" id="IPR001584">
    <property type="entry name" value="Integrase_cat-core"/>
</dbReference>
<accession>A0AA89B4S0</accession>
<dbReference type="Proteomes" id="UP001188597">
    <property type="component" value="Unassembled WGS sequence"/>
</dbReference>
<organism evidence="2 3">
    <name type="scientific">Escallonia herrerae</name>
    <dbReference type="NCBI Taxonomy" id="1293975"/>
    <lineage>
        <taxon>Eukaryota</taxon>
        <taxon>Viridiplantae</taxon>
        <taxon>Streptophyta</taxon>
        <taxon>Embryophyta</taxon>
        <taxon>Tracheophyta</taxon>
        <taxon>Spermatophyta</taxon>
        <taxon>Magnoliopsida</taxon>
        <taxon>eudicotyledons</taxon>
        <taxon>Gunneridae</taxon>
        <taxon>Pentapetalae</taxon>
        <taxon>asterids</taxon>
        <taxon>campanulids</taxon>
        <taxon>Escalloniales</taxon>
        <taxon>Escalloniaceae</taxon>
        <taxon>Escallonia</taxon>
    </lineage>
</organism>
<dbReference type="EMBL" id="JAVXUP010000740">
    <property type="protein sequence ID" value="KAK3021856.1"/>
    <property type="molecule type" value="Genomic_DNA"/>
</dbReference>
<dbReference type="SUPFAM" id="SSF56672">
    <property type="entry name" value="DNA/RNA polymerases"/>
    <property type="match status" value="1"/>
</dbReference>
<reference evidence="2" key="1">
    <citation type="submission" date="2022-12" db="EMBL/GenBank/DDBJ databases">
        <title>Draft genome assemblies for two species of Escallonia (Escalloniales).</title>
        <authorList>
            <person name="Chanderbali A."/>
            <person name="Dervinis C."/>
            <person name="Anghel I."/>
            <person name="Soltis D."/>
            <person name="Soltis P."/>
            <person name="Zapata F."/>
        </authorList>
    </citation>
    <scope>NUCLEOTIDE SEQUENCE</scope>
    <source>
        <strain evidence="2">UCBG64.0493</strain>
        <tissue evidence="2">Leaf</tissue>
    </source>
</reference>
<dbReference type="CDD" id="cd09274">
    <property type="entry name" value="RNase_HI_RT_Ty3"/>
    <property type="match status" value="1"/>
</dbReference>
<keyword evidence="3" id="KW-1185">Reference proteome</keyword>
<dbReference type="Gene3D" id="3.30.420.10">
    <property type="entry name" value="Ribonuclease H-like superfamily/Ribonuclease H"/>
    <property type="match status" value="1"/>
</dbReference>
<sequence length="512" mass="57685">MVSHRGIEANPEKIQAIQDMAAPRQVKEIQVLTGRIVALNRFLSRSAERCLLFFNALENIKNFEWTAECQVSFEALKEYLASPPLLSKPIAGEMLFLYLAVTNFVVSAVLVQEQDSKKFPIYYVSKVLQGAELRYPITEKLAFALLMAARKLRPYFQSHTITVLTDKPLRLILHKPDLSGRLVPWSVELGEFDIQYKPRPSIKGQALADFIVECTLPIDEDESHVDQPEVFAWTLYIDGSSNTKGSGTGLILKGPDGLIWVEAEALATITEKKCKDFFWRTVICRFGIPRVLITNNGKQFDNTTFCAFCANLTIAHCFTSVAHPQTNGQTEVTNHTLLQGLKKKLDGAKGLWVEELPKILWAYHTMTRTATGETPFNLAFGTEALIPLKIGLPSVRLITFNPDTNDGGLQGNLDLLGEKRDQATMHLAAYQHKVAKFFDKQVQSCVFHVGDLVLRRMDIFVPRNAIGKLSPNWEGPYRVIKLRGPGFYHLETLDGKAIPRTWNAKILQRYYS</sequence>
<dbReference type="InterPro" id="IPR036397">
    <property type="entry name" value="RNaseH_sf"/>
</dbReference>
<evidence type="ECO:0000259" key="1">
    <source>
        <dbReference type="PROSITE" id="PS50994"/>
    </source>
</evidence>
<gene>
    <name evidence="2" type="ORF">RJ639_047864</name>
</gene>
<dbReference type="InterPro" id="IPR012337">
    <property type="entry name" value="RNaseH-like_sf"/>
</dbReference>
<dbReference type="InterPro" id="IPR043128">
    <property type="entry name" value="Rev_trsase/Diguanyl_cyclase"/>
</dbReference>
<name>A0AA89B4S0_9ASTE</name>
<evidence type="ECO:0000313" key="3">
    <source>
        <dbReference type="Proteomes" id="UP001188597"/>
    </source>
</evidence>
<dbReference type="PANTHER" id="PTHR48475:SF2">
    <property type="entry name" value="RIBONUCLEASE H"/>
    <property type="match status" value="1"/>
</dbReference>
<dbReference type="GO" id="GO:0015074">
    <property type="term" value="P:DNA integration"/>
    <property type="evidence" value="ECO:0007669"/>
    <property type="project" value="InterPro"/>
</dbReference>